<organism evidence="2 3">
    <name type="scientific">Nannochloropsis gaditana</name>
    <dbReference type="NCBI Taxonomy" id="72520"/>
    <lineage>
        <taxon>Eukaryota</taxon>
        <taxon>Sar</taxon>
        <taxon>Stramenopiles</taxon>
        <taxon>Ochrophyta</taxon>
        <taxon>Eustigmatophyceae</taxon>
        <taxon>Eustigmatales</taxon>
        <taxon>Monodopsidaceae</taxon>
        <taxon>Nannochloropsis</taxon>
    </lineage>
</organism>
<sequence>MEFFDELERLGPLLGVGGSLFSAKDVPRASTGEGKGIFPRMGGRVGGREGPGRGGGREGGVGGGVEEEG</sequence>
<gene>
    <name evidence="2" type="ORF">Naga_102723g1</name>
</gene>
<dbReference type="Proteomes" id="UP000019335">
    <property type="component" value="Chromosome 4"/>
</dbReference>
<evidence type="ECO:0000256" key="1">
    <source>
        <dbReference type="SAM" id="MobiDB-lite"/>
    </source>
</evidence>
<evidence type="ECO:0000313" key="2">
    <source>
        <dbReference type="EMBL" id="EWM28892.1"/>
    </source>
</evidence>
<dbReference type="AlphaFoldDB" id="W7TRQ6"/>
<dbReference type="EMBL" id="AZIL01000261">
    <property type="protein sequence ID" value="EWM28892.1"/>
    <property type="molecule type" value="Genomic_DNA"/>
</dbReference>
<protein>
    <submittedName>
        <fullName evidence="2">Uncharacterized protein</fullName>
    </submittedName>
</protein>
<feature type="region of interest" description="Disordered" evidence="1">
    <location>
        <begin position="24"/>
        <end position="69"/>
    </location>
</feature>
<accession>W7TRQ6</accession>
<feature type="compositionally biased region" description="Gly residues" evidence="1">
    <location>
        <begin position="52"/>
        <end position="69"/>
    </location>
</feature>
<proteinExistence type="predicted"/>
<keyword evidence="3" id="KW-1185">Reference proteome</keyword>
<evidence type="ECO:0000313" key="3">
    <source>
        <dbReference type="Proteomes" id="UP000019335"/>
    </source>
</evidence>
<reference evidence="2 3" key="1">
    <citation type="journal article" date="2014" name="Mol. Plant">
        <title>Chromosome Scale Genome Assembly and Transcriptome Profiling of Nannochloropsis gaditana in Nitrogen Depletion.</title>
        <authorList>
            <person name="Corteggiani Carpinelli E."/>
            <person name="Telatin A."/>
            <person name="Vitulo N."/>
            <person name="Forcato C."/>
            <person name="D'Angelo M."/>
            <person name="Schiavon R."/>
            <person name="Vezzi A."/>
            <person name="Giacometti G.M."/>
            <person name="Morosinotto T."/>
            <person name="Valle G."/>
        </authorList>
    </citation>
    <scope>NUCLEOTIDE SEQUENCE [LARGE SCALE GENOMIC DNA]</scope>
    <source>
        <strain evidence="2 3">B-31</strain>
    </source>
</reference>
<name>W7TRQ6_9STRA</name>
<comment type="caution">
    <text evidence="2">The sequence shown here is derived from an EMBL/GenBank/DDBJ whole genome shotgun (WGS) entry which is preliminary data.</text>
</comment>